<keyword evidence="1" id="KW-0732">Signal</keyword>
<evidence type="ECO:0000256" key="1">
    <source>
        <dbReference type="SAM" id="SignalP"/>
    </source>
</evidence>
<comment type="caution">
    <text evidence="2">The sequence shown here is derived from an EMBL/GenBank/DDBJ whole genome shotgun (WGS) entry which is preliminary data.</text>
</comment>
<sequence length="440" mass="45417">MYGFSIARRGRRRSVLVALTTAATLAAVALGTPVSAVSVQHTALVGQDPVNWTPHALDGTAFKILAIGGRVYVGGSFTQIRPSNSATVTTQRRLFAFNATTGAIDATFKPVVDGTVRALVAAPDGQSLYIGGDFTNVNGVRSRGVERISATTGASVSGFTVPEINGGVDELELTGSRLLLGGRFQTVGGASRRGLAALNAGTGAADASVNMSLDGARVTGSGATSAVKVTGMDVTPDGSKLVIMGNFSSVAGQARHQIAVVNLATSPATLSPWTTTRYQQMCANSFPTYMRGVDISADGTWFVAVTTGARRTGSLCDTAARWDLVSQVANKQPVWVNYTGGDTLLSVAVAGAAVYVGGHQRWLDNPDGRDSAGPGAVPAEGIGAINPVTGKAFAWNPGKDRGVGTEDIYPTTAGLWIASDTDTVHGEFHGRIAFFPLPVM</sequence>
<dbReference type="RefSeq" id="WP_376806749.1">
    <property type="nucleotide sequence ID" value="NZ_JBHTAC010000012.1"/>
</dbReference>
<feature type="chain" id="PRO_5046596731" description="Delta-60 repeat protein" evidence="1">
    <location>
        <begin position="30"/>
        <end position="440"/>
    </location>
</feature>
<reference evidence="3" key="1">
    <citation type="journal article" date="2019" name="Int. J. Syst. Evol. Microbiol.">
        <title>The Global Catalogue of Microorganisms (GCM) 10K type strain sequencing project: providing services to taxonomists for standard genome sequencing and annotation.</title>
        <authorList>
            <consortium name="The Broad Institute Genomics Platform"/>
            <consortium name="The Broad Institute Genome Sequencing Center for Infectious Disease"/>
            <person name="Wu L."/>
            <person name="Ma J."/>
        </authorList>
    </citation>
    <scope>NUCLEOTIDE SEQUENCE [LARGE SCALE GENOMIC DNA]</scope>
    <source>
        <strain evidence="3">CGMCC 1.9106</strain>
    </source>
</reference>
<keyword evidence="3" id="KW-1185">Reference proteome</keyword>
<evidence type="ECO:0000313" key="3">
    <source>
        <dbReference type="Proteomes" id="UP001596392"/>
    </source>
</evidence>
<protein>
    <recommendedName>
        <fullName evidence="4">Delta-60 repeat protein</fullName>
    </recommendedName>
</protein>
<gene>
    <name evidence="2" type="ORF">ACFQO7_13930</name>
</gene>
<dbReference type="SUPFAM" id="SSF50998">
    <property type="entry name" value="Quinoprotein alcohol dehydrogenase-like"/>
    <property type="match status" value="1"/>
</dbReference>
<feature type="signal peptide" evidence="1">
    <location>
        <begin position="1"/>
        <end position="29"/>
    </location>
</feature>
<proteinExistence type="predicted"/>
<accession>A0ABW2GWY3</accession>
<evidence type="ECO:0008006" key="4">
    <source>
        <dbReference type="Google" id="ProtNLM"/>
    </source>
</evidence>
<dbReference type="Proteomes" id="UP001596392">
    <property type="component" value="Unassembled WGS sequence"/>
</dbReference>
<dbReference type="EMBL" id="JBHTAC010000012">
    <property type="protein sequence ID" value="MFC7243578.1"/>
    <property type="molecule type" value="Genomic_DNA"/>
</dbReference>
<dbReference type="InterPro" id="IPR011047">
    <property type="entry name" value="Quinoprotein_ADH-like_sf"/>
</dbReference>
<evidence type="ECO:0000313" key="2">
    <source>
        <dbReference type="EMBL" id="MFC7243578.1"/>
    </source>
</evidence>
<name>A0ABW2GWY3_9ACTN</name>
<organism evidence="2 3">
    <name type="scientific">Catellatospora aurea</name>
    <dbReference type="NCBI Taxonomy" id="1337874"/>
    <lineage>
        <taxon>Bacteria</taxon>
        <taxon>Bacillati</taxon>
        <taxon>Actinomycetota</taxon>
        <taxon>Actinomycetes</taxon>
        <taxon>Micromonosporales</taxon>
        <taxon>Micromonosporaceae</taxon>
        <taxon>Catellatospora</taxon>
    </lineage>
</organism>